<evidence type="ECO:0000256" key="4">
    <source>
        <dbReference type="ARBA" id="ARBA00019707"/>
    </source>
</evidence>
<evidence type="ECO:0000256" key="3">
    <source>
        <dbReference type="ARBA" id="ARBA00013192"/>
    </source>
</evidence>
<accession>A0A0F9SDT4</accession>
<dbReference type="Gene3D" id="2.60.120.10">
    <property type="entry name" value="Jelly Rolls"/>
    <property type="match status" value="1"/>
</dbReference>
<evidence type="ECO:0000256" key="6">
    <source>
        <dbReference type="ARBA" id="ARBA00033271"/>
    </source>
</evidence>
<reference evidence="8" key="1">
    <citation type="journal article" date="2015" name="Nature">
        <title>Complex archaea that bridge the gap between prokaryotes and eukaryotes.</title>
        <authorList>
            <person name="Spang A."/>
            <person name="Saw J.H."/>
            <person name="Jorgensen S.L."/>
            <person name="Zaremba-Niedzwiedzka K."/>
            <person name="Martijn J."/>
            <person name="Lind A.E."/>
            <person name="van Eijk R."/>
            <person name="Schleper C."/>
            <person name="Guy L."/>
            <person name="Ettema T.J."/>
        </authorList>
    </citation>
    <scope>NUCLEOTIDE SEQUENCE</scope>
</reference>
<protein>
    <recommendedName>
        <fullName evidence="4">L-ectoine synthase</fullName>
        <ecNumber evidence="3">4.2.1.108</ecNumber>
    </recommendedName>
    <alternativeName>
        <fullName evidence="6">N-acetyldiaminobutyrate dehydratase</fullName>
    </alternativeName>
</protein>
<dbReference type="PANTHER" id="PTHR39289">
    <property type="match status" value="1"/>
</dbReference>
<comment type="caution">
    <text evidence="8">The sequence shown here is derived from an EMBL/GenBank/DDBJ whole genome shotgun (WGS) entry which is preliminary data.</text>
</comment>
<dbReference type="HAMAP" id="MF_01255">
    <property type="entry name" value="Ectoine_synth"/>
    <property type="match status" value="1"/>
</dbReference>
<dbReference type="PANTHER" id="PTHR39289:SF1">
    <property type="entry name" value="L-ECTOINE SYNTHASE"/>
    <property type="match status" value="1"/>
</dbReference>
<dbReference type="Pfam" id="PF06339">
    <property type="entry name" value="Ectoine_synth"/>
    <property type="match status" value="1"/>
</dbReference>
<dbReference type="NCBIfam" id="NF009806">
    <property type="entry name" value="PRK13290.1"/>
    <property type="match status" value="1"/>
</dbReference>
<proteinExistence type="inferred from homology"/>
<dbReference type="EMBL" id="LAZR01000532">
    <property type="protein sequence ID" value="KKN65179.1"/>
    <property type="molecule type" value="Genomic_DNA"/>
</dbReference>
<organism evidence="8">
    <name type="scientific">marine sediment metagenome</name>
    <dbReference type="NCBI Taxonomy" id="412755"/>
    <lineage>
        <taxon>unclassified sequences</taxon>
        <taxon>metagenomes</taxon>
        <taxon>ecological metagenomes</taxon>
    </lineage>
</organism>
<name>A0A0F9SDT4_9ZZZZ</name>
<dbReference type="GO" id="GO:0033990">
    <property type="term" value="F:ectoine synthase activity"/>
    <property type="evidence" value="ECO:0007669"/>
    <property type="project" value="UniProtKB-EC"/>
</dbReference>
<comment type="pathway">
    <text evidence="1">Amine and polyamine biosynthesis; ectoine biosynthesis; L-ectoine from L-aspartate 4-semialdehyde: step 3/3.</text>
</comment>
<sequence length="130" mass="14769">MIVKNLYDDVIGTDADVDAAQWTSRRLLLASDGMGFSLHDTLIKEGEELHMWYKNHLEAVYCIEGEGEITEKKNGKVHQIREGTVYALNDNDQHILHANKGVRMRMVCVFNPPVTGRETHDKDGSYLLPE</sequence>
<dbReference type="CDD" id="cd06978">
    <property type="entry name" value="cupin_EctC"/>
    <property type="match status" value="1"/>
</dbReference>
<evidence type="ECO:0000313" key="8">
    <source>
        <dbReference type="EMBL" id="KKN65179.1"/>
    </source>
</evidence>
<evidence type="ECO:0000256" key="5">
    <source>
        <dbReference type="ARBA" id="ARBA00023239"/>
    </source>
</evidence>
<dbReference type="AlphaFoldDB" id="A0A0F9SDT4"/>
<dbReference type="GO" id="GO:0019491">
    <property type="term" value="P:ectoine biosynthetic process"/>
    <property type="evidence" value="ECO:0007669"/>
    <property type="project" value="UniProtKB-UniPathway"/>
</dbReference>
<dbReference type="EC" id="4.2.1.108" evidence="3"/>
<dbReference type="UniPathway" id="UPA00067">
    <property type="reaction ID" value="UER00123"/>
</dbReference>
<dbReference type="InterPro" id="IPR010462">
    <property type="entry name" value="Ectoine_synth"/>
</dbReference>
<comment type="similarity">
    <text evidence="2">Belongs to the ectoine synthase family.</text>
</comment>
<evidence type="ECO:0000256" key="7">
    <source>
        <dbReference type="ARBA" id="ARBA00048714"/>
    </source>
</evidence>
<evidence type="ECO:0000256" key="2">
    <source>
        <dbReference type="ARBA" id="ARBA00009637"/>
    </source>
</evidence>
<dbReference type="InterPro" id="IPR014710">
    <property type="entry name" value="RmlC-like_jellyroll"/>
</dbReference>
<evidence type="ECO:0000256" key="1">
    <source>
        <dbReference type="ARBA" id="ARBA00005181"/>
    </source>
</evidence>
<keyword evidence="5" id="KW-0456">Lyase</keyword>
<dbReference type="SUPFAM" id="SSF51182">
    <property type="entry name" value="RmlC-like cupins"/>
    <property type="match status" value="1"/>
</dbReference>
<comment type="catalytic activity">
    <reaction evidence="7">
        <text>(2S)-4-acetamido-2-aminobutanoate = L-ectoine + H2O</text>
        <dbReference type="Rhea" id="RHEA:17281"/>
        <dbReference type="ChEBI" id="CHEBI:15377"/>
        <dbReference type="ChEBI" id="CHEBI:58515"/>
        <dbReference type="ChEBI" id="CHEBI:58929"/>
        <dbReference type="EC" id="4.2.1.108"/>
    </reaction>
</comment>
<dbReference type="InterPro" id="IPR011051">
    <property type="entry name" value="RmlC_Cupin_sf"/>
</dbReference>
<gene>
    <name evidence="8" type="ORF">LCGC14_0484290</name>
</gene>